<feature type="transmembrane region" description="Helical" evidence="7">
    <location>
        <begin position="120"/>
        <end position="142"/>
    </location>
</feature>
<feature type="transmembrane region" description="Helical" evidence="7">
    <location>
        <begin position="270"/>
        <end position="288"/>
    </location>
</feature>
<evidence type="ECO:0000256" key="8">
    <source>
        <dbReference type="SAM" id="MobiDB-lite"/>
    </source>
</evidence>
<dbReference type="Proteomes" id="UP000332933">
    <property type="component" value="Unassembled WGS sequence"/>
</dbReference>
<keyword evidence="5 7" id="KW-0472">Membrane</keyword>
<protein>
    <recommendedName>
        <fullName evidence="7">Choline transporter-like protein</fullName>
    </recommendedName>
</protein>
<dbReference type="InterPro" id="IPR007603">
    <property type="entry name" value="Choline_transptr-like"/>
</dbReference>
<keyword evidence="6" id="KW-0325">Glycoprotein</keyword>
<dbReference type="GO" id="GO:0005886">
    <property type="term" value="C:plasma membrane"/>
    <property type="evidence" value="ECO:0007669"/>
    <property type="project" value="UniProtKB-SubCell"/>
</dbReference>
<evidence type="ECO:0000256" key="7">
    <source>
        <dbReference type="RuleBase" id="RU368066"/>
    </source>
</evidence>
<dbReference type="AlphaFoldDB" id="A0A485LJ35"/>
<comment type="subcellular location">
    <subcellularLocation>
        <location evidence="7">Cell membrane</location>
        <topology evidence="7">Multi-pass membrane protein</topology>
    </subcellularLocation>
    <subcellularLocation>
        <location evidence="1">Membrane</location>
        <topology evidence="1">Multi-pass membrane protein</topology>
    </subcellularLocation>
</comment>
<feature type="transmembrane region" description="Helical" evidence="7">
    <location>
        <begin position="294"/>
        <end position="318"/>
    </location>
</feature>
<feature type="region of interest" description="Disordered" evidence="8">
    <location>
        <begin position="20"/>
        <end position="91"/>
    </location>
</feature>
<feature type="transmembrane region" description="Helical" evidence="7">
    <location>
        <begin position="491"/>
        <end position="512"/>
    </location>
</feature>
<comment type="similarity">
    <text evidence="2 7">Belongs to the CTL (choline transporter-like) family.</text>
</comment>
<keyword evidence="4 7" id="KW-1133">Transmembrane helix</keyword>
<dbReference type="OrthoDB" id="420519at2759"/>
<feature type="transmembrane region" description="Helical" evidence="7">
    <location>
        <begin position="601"/>
        <end position="622"/>
    </location>
</feature>
<gene>
    <name evidence="10" type="primary">Aste57867_22008</name>
    <name evidence="9" type="ORF">As57867_021939</name>
    <name evidence="10" type="ORF">ASTE57867_22008</name>
</gene>
<evidence type="ECO:0000313" key="9">
    <source>
        <dbReference type="EMBL" id="KAF0686156.1"/>
    </source>
</evidence>
<accession>A0A485LJ35</accession>
<dbReference type="EMBL" id="VJMH01007014">
    <property type="protein sequence ID" value="KAF0686156.1"/>
    <property type="molecule type" value="Genomic_DNA"/>
</dbReference>
<proteinExistence type="inferred from homology"/>
<sequence length="700" mass="76157">METLMFHFLTEAAAMFTRATRSSSNSMPSWMTSPTGETPPNSGRNRPRGTARGHSSSFGDPNQPAWLNETTPRAAPGSSGSWRGSGEADPLLPNKDTYVDIGLTRRQFKGPLGKRYSSDVLFLIFFVVYMIGMVALGIVAFVQDGLSDKVIYLTEGVDFQGRGCGDNYVFFPHYDTFPDFGVCVSACPKAGDSIHALLPIAAPLNASVEVVGAPANTTTRNVAFPAYDTVKKGFVCAPVDAVDAVSADTTQLNDTFGVYIGAIRSNWEPILSSCGIGVGLAAVYLILLRFGGCFIMSLSVVAVQVALVAAAVFLWTLAGQDDVYDRHAQNLLLIFAVSCVCAAMVYFLAVVVMVQRLLLAGKFIVFATKVFSHMNKMLLIPFFYTFLLVAALAWGLAVTVCLFTAGTFVHINDAIPVSDTHTVNVLVRSFQHDQTLRWCFLYHAFGMYWLISVILALVDMSVAMAVAVWYFTPTDRATKTKAFEVTDPVQFSLQSILSYHVGTAAFSALVVAPVRYVRNFFMYIDDHKDTEASGNVLAQAFSTACCCCIWCFNQFIVFICKESYFITAIEGTSFYSAAKVAHGLITSHILRVGAINRIGNASVLLGKIIVCGATTAITWTLMEDVSSVPAVLVPMIIVVLMSYAVAHTFMTLYETTINVLLLSFALDESMHGGRGRGEFADGDLTKAVNDNLRPKWQTVL</sequence>
<feature type="transmembrane region" description="Helical" evidence="7">
    <location>
        <begin position="628"/>
        <end position="646"/>
    </location>
</feature>
<comment type="function">
    <text evidence="7">Choline transporter.</text>
</comment>
<dbReference type="PANTHER" id="PTHR12385:SF14">
    <property type="entry name" value="CHOLINE TRANSPORTER-LIKE 2"/>
    <property type="match status" value="1"/>
</dbReference>
<feature type="compositionally biased region" description="Low complexity" evidence="8">
    <location>
        <begin position="22"/>
        <end position="35"/>
    </location>
</feature>
<name>A0A485LJ35_9STRA</name>
<evidence type="ECO:0000313" key="10">
    <source>
        <dbReference type="EMBL" id="VFT98676.1"/>
    </source>
</evidence>
<keyword evidence="11" id="KW-1185">Reference proteome</keyword>
<keyword evidence="3 7" id="KW-0812">Transmembrane</keyword>
<feature type="transmembrane region" description="Helical" evidence="7">
    <location>
        <begin position="447"/>
        <end position="471"/>
    </location>
</feature>
<evidence type="ECO:0000256" key="2">
    <source>
        <dbReference type="ARBA" id="ARBA00007168"/>
    </source>
</evidence>
<evidence type="ECO:0000256" key="1">
    <source>
        <dbReference type="ARBA" id="ARBA00004141"/>
    </source>
</evidence>
<feature type="transmembrane region" description="Helical" evidence="7">
    <location>
        <begin position="378"/>
        <end position="403"/>
    </location>
</feature>
<dbReference type="Pfam" id="PF04515">
    <property type="entry name" value="Choline_transpo"/>
    <property type="match status" value="1"/>
</dbReference>
<dbReference type="PANTHER" id="PTHR12385">
    <property type="entry name" value="CHOLINE TRANSPORTER-LIKE (SLC FAMILY 44)"/>
    <property type="match status" value="1"/>
</dbReference>
<reference evidence="10 11" key="1">
    <citation type="submission" date="2019-03" db="EMBL/GenBank/DDBJ databases">
        <authorList>
            <person name="Gaulin E."/>
            <person name="Dumas B."/>
        </authorList>
    </citation>
    <scope>NUCLEOTIDE SEQUENCE [LARGE SCALE GENOMIC DNA]</scope>
    <source>
        <strain evidence="10">CBS 568.67</strain>
    </source>
</reference>
<evidence type="ECO:0000256" key="6">
    <source>
        <dbReference type="ARBA" id="ARBA00023180"/>
    </source>
</evidence>
<evidence type="ECO:0000256" key="5">
    <source>
        <dbReference type="ARBA" id="ARBA00023136"/>
    </source>
</evidence>
<dbReference type="EMBL" id="CAADRA010007040">
    <property type="protein sequence ID" value="VFT98676.1"/>
    <property type="molecule type" value="Genomic_DNA"/>
</dbReference>
<evidence type="ECO:0000256" key="4">
    <source>
        <dbReference type="ARBA" id="ARBA00022989"/>
    </source>
</evidence>
<evidence type="ECO:0000313" key="11">
    <source>
        <dbReference type="Proteomes" id="UP000332933"/>
    </source>
</evidence>
<evidence type="ECO:0000256" key="3">
    <source>
        <dbReference type="ARBA" id="ARBA00022692"/>
    </source>
</evidence>
<organism evidence="10 11">
    <name type="scientific">Aphanomyces stellatus</name>
    <dbReference type="NCBI Taxonomy" id="120398"/>
    <lineage>
        <taxon>Eukaryota</taxon>
        <taxon>Sar</taxon>
        <taxon>Stramenopiles</taxon>
        <taxon>Oomycota</taxon>
        <taxon>Saprolegniomycetes</taxon>
        <taxon>Saprolegniales</taxon>
        <taxon>Verrucalvaceae</taxon>
        <taxon>Aphanomyces</taxon>
    </lineage>
</organism>
<feature type="transmembrane region" description="Helical" evidence="7">
    <location>
        <begin position="330"/>
        <end position="358"/>
    </location>
</feature>
<reference evidence="9" key="2">
    <citation type="submission" date="2019-06" db="EMBL/GenBank/DDBJ databases">
        <title>Genomics analysis of Aphanomyces spp. identifies a new class of oomycete effector associated with host adaptation.</title>
        <authorList>
            <person name="Gaulin E."/>
        </authorList>
    </citation>
    <scope>NUCLEOTIDE SEQUENCE</scope>
    <source>
        <strain evidence="9">CBS 578.67</strain>
    </source>
</reference>
<dbReference type="GO" id="GO:0022857">
    <property type="term" value="F:transmembrane transporter activity"/>
    <property type="evidence" value="ECO:0007669"/>
    <property type="project" value="UniProtKB-UniRule"/>
</dbReference>